<evidence type="ECO:0000313" key="4">
    <source>
        <dbReference type="Proteomes" id="UP000634134"/>
    </source>
</evidence>
<evidence type="ECO:0000313" key="3">
    <source>
        <dbReference type="EMBL" id="MBE9461416.1"/>
    </source>
</evidence>
<sequence>MKKLISGAFLLIFLQTAVFAQCNPQFGAATYTGTSVVSGVQTVGLNETGQLHFSFGVGSDPACNSGAGNTPGTITMTISFSNSYGPASAADISGPQASLYDWIWDPASHTLIGLNNAPIPLGAPADFTVNVKGLALTPGVVAPLTTLNWFSETNPPITNTMTGDDINSVGLNVDTALPVTLVNFAANKEGKLANLKWSTTMETNSDRFEIEHSLNGKNWNKIGTVTSNGESSSLKSYSFTDKNPADGENLYRLRMVDRDATFAYSRIISLAFDSLNADMSVYPNPATDKIILRDFSNITKVLISDMNGRTVLQSDKTASGEINVKNLPTGTYAVKIIRSDGGISTQKLAVVK</sequence>
<proteinExistence type="predicted"/>
<feature type="domain" description="Secretion system C-terminal sorting" evidence="2">
    <location>
        <begin position="281"/>
        <end position="349"/>
    </location>
</feature>
<dbReference type="InterPro" id="IPR026444">
    <property type="entry name" value="Secre_tail"/>
</dbReference>
<dbReference type="EMBL" id="JACYGY010000001">
    <property type="protein sequence ID" value="MBE9461416.1"/>
    <property type="molecule type" value="Genomic_DNA"/>
</dbReference>
<dbReference type="NCBIfam" id="TIGR04183">
    <property type="entry name" value="Por_Secre_tail"/>
    <property type="match status" value="1"/>
</dbReference>
<accession>A0ABR9W8Z8</accession>
<dbReference type="Proteomes" id="UP000634134">
    <property type="component" value="Unassembled WGS sequence"/>
</dbReference>
<keyword evidence="1" id="KW-0732">Signal</keyword>
<keyword evidence="4" id="KW-1185">Reference proteome</keyword>
<organism evidence="3 4">
    <name type="scientific">Dyadobacter subterraneus</name>
    <dbReference type="NCBI Taxonomy" id="2773304"/>
    <lineage>
        <taxon>Bacteria</taxon>
        <taxon>Pseudomonadati</taxon>
        <taxon>Bacteroidota</taxon>
        <taxon>Cytophagia</taxon>
        <taxon>Cytophagales</taxon>
        <taxon>Spirosomataceae</taxon>
        <taxon>Dyadobacter</taxon>
    </lineage>
</organism>
<comment type="caution">
    <text evidence="3">The sequence shown here is derived from an EMBL/GenBank/DDBJ whole genome shotgun (WGS) entry which is preliminary data.</text>
</comment>
<feature type="chain" id="PRO_5045322098" evidence="1">
    <location>
        <begin position="21"/>
        <end position="352"/>
    </location>
</feature>
<dbReference type="RefSeq" id="WP_194119683.1">
    <property type="nucleotide sequence ID" value="NZ_JACYGY010000001.1"/>
</dbReference>
<gene>
    <name evidence="3" type="ORF">IEE83_05935</name>
</gene>
<feature type="signal peptide" evidence="1">
    <location>
        <begin position="1"/>
        <end position="20"/>
    </location>
</feature>
<name>A0ABR9W8Z8_9BACT</name>
<evidence type="ECO:0000259" key="2">
    <source>
        <dbReference type="Pfam" id="PF18962"/>
    </source>
</evidence>
<dbReference type="Pfam" id="PF18962">
    <property type="entry name" value="Por_Secre_tail"/>
    <property type="match status" value="1"/>
</dbReference>
<protein>
    <submittedName>
        <fullName evidence="3">T9SS type A sorting domain-containing protein</fullName>
    </submittedName>
</protein>
<evidence type="ECO:0000256" key="1">
    <source>
        <dbReference type="SAM" id="SignalP"/>
    </source>
</evidence>
<reference evidence="4" key="1">
    <citation type="submission" date="2023-07" db="EMBL/GenBank/DDBJ databases">
        <title>Dyadobacter sp. nov 'subterranea' isolated from contaminted grondwater.</title>
        <authorList>
            <person name="Szabo I."/>
            <person name="Al-Omari J."/>
            <person name="Szerdahelyi S.G."/>
            <person name="Rado J."/>
        </authorList>
    </citation>
    <scope>NUCLEOTIDE SEQUENCE [LARGE SCALE GENOMIC DNA]</scope>
    <source>
        <strain evidence="4">UP-52</strain>
    </source>
</reference>